<gene>
    <name evidence="2" type="ORF">C9I94_23270</name>
</gene>
<dbReference type="AlphaFoldDB" id="A0A0J8XUY9"/>
<name>A0A0J8XUY9_9GAMM</name>
<keyword evidence="3" id="KW-1185">Reference proteome</keyword>
<dbReference type="Proteomes" id="UP000240481">
    <property type="component" value="Unassembled WGS sequence"/>
</dbReference>
<dbReference type="OrthoDB" id="5812321at2"/>
<evidence type="ECO:0000313" key="2">
    <source>
        <dbReference type="EMBL" id="PSW19730.1"/>
    </source>
</evidence>
<proteinExistence type="predicted"/>
<comment type="caution">
    <text evidence="2">The sequence shown here is derived from an EMBL/GenBank/DDBJ whole genome shotgun (WGS) entry which is preliminary data.</text>
</comment>
<reference evidence="2 3" key="1">
    <citation type="submission" date="2018-01" db="EMBL/GenBank/DDBJ databases">
        <title>Whole genome sequencing of Histamine producing bacteria.</title>
        <authorList>
            <person name="Butler K."/>
        </authorList>
    </citation>
    <scope>NUCLEOTIDE SEQUENCE [LARGE SCALE GENOMIC DNA]</scope>
    <source>
        <strain evidence="2 3">DSM 24669</strain>
    </source>
</reference>
<sequence length="270" mass="30769">MDNEHQTNSSTDANHKDSAANLHTVSSEEETSRFSRRRFLRTSAAVSPVLLSLKSPTAWANGMGGQNCSIMMSGNASNPQNCITEPLAPREWADILKSRRDSPQYPLRQSLKNGGINGNSPFNGKFLRPLNQWRYSPTKGWMFKISFRKCSNPKFKQTLRNAPNSKYKIALSFKPTSREQGTRKDDFTIILEPPRFHNTVVTAYLNSYFSPSLISYSYYPEQIETSVIQTIMTSANLIMDELNKGNRPKKDLASIYRPFTQLVRDLKRWS</sequence>
<dbReference type="InterPro" id="IPR006311">
    <property type="entry name" value="TAT_signal"/>
</dbReference>
<organism evidence="2 3">
    <name type="scientific">Photobacterium swingsii</name>
    <dbReference type="NCBI Taxonomy" id="680026"/>
    <lineage>
        <taxon>Bacteria</taxon>
        <taxon>Pseudomonadati</taxon>
        <taxon>Pseudomonadota</taxon>
        <taxon>Gammaproteobacteria</taxon>
        <taxon>Vibrionales</taxon>
        <taxon>Vibrionaceae</taxon>
        <taxon>Photobacterium</taxon>
    </lineage>
</organism>
<dbReference type="RefSeq" id="WP_048900279.1">
    <property type="nucleotide sequence ID" value="NZ_AP024853.1"/>
</dbReference>
<feature type="region of interest" description="Disordered" evidence="1">
    <location>
        <begin position="1"/>
        <end position="35"/>
    </location>
</feature>
<protein>
    <submittedName>
        <fullName evidence="2">Uncharacterized protein</fullName>
    </submittedName>
</protein>
<dbReference type="EMBL" id="PYLZ01000019">
    <property type="protein sequence ID" value="PSW19730.1"/>
    <property type="molecule type" value="Genomic_DNA"/>
</dbReference>
<feature type="compositionally biased region" description="Polar residues" evidence="1">
    <location>
        <begin position="1"/>
        <end position="12"/>
    </location>
</feature>
<evidence type="ECO:0000256" key="1">
    <source>
        <dbReference type="SAM" id="MobiDB-lite"/>
    </source>
</evidence>
<dbReference type="STRING" id="680026.AB733_19430"/>
<accession>A0A0J8XUY9</accession>
<evidence type="ECO:0000313" key="3">
    <source>
        <dbReference type="Proteomes" id="UP000240481"/>
    </source>
</evidence>
<dbReference type="PROSITE" id="PS51318">
    <property type="entry name" value="TAT"/>
    <property type="match status" value="1"/>
</dbReference>